<dbReference type="PANTHER" id="PTHR12687">
    <property type="entry name" value="NUCLEOLAR COMPLEX 2 AND RAD4-RELATED"/>
    <property type="match status" value="1"/>
</dbReference>
<reference evidence="5 6" key="1">
    <citation type="journal article" date="2019" name="G3 (Bethesda)">
        <title>Sequencing of a Wild Apple (Malus baccata) Genome Unravels the Differences Between Cultivated and Wild Apple Species Regarding Disease Resistance and Cold Tolerance.</title>
        <authorList>
            <person name="Chen X."/>
        </authorList>
    </citation>
    <scope>NUCLEOTIDE SEQUENCE [LARGE SCALE GENOMIC DNA]</scope>
    <source>
        <strain evidence="6">cv. Shandingzi</strain>
        <tissue evidence="5">Leaves</tissue>
    </source>
</reference>
<feature type="compositionally biased region" description="Polar residues" evidence="4">
    <location>
        <begin position="108"/>
        <end position="122"/>
    </location>
</feature>
<feature type="compositionally biased region" description="Basic and acidic residues" evidence="4">
    <location>
        <begin position="39"/>
        <end position="53"/>
    </location>
</feature>
<dbReference type="GO" id="GO:0042273">
    <property type="term" value="P:ribosomal large subunit biogenesis"/>
    <property type="evidence" value="ECO:0007669"/>
    <property type="project" value="TreeGrafter"/>
</dbReference>
<name>A0A540KT73_MALBA</name>
<feature type="region of interest" description="Disordered" evidence="4">
    <location>
        <begin position="85"/>
        <end position="122"/>
    </location>
</feature>
<dbReference type="GO" id="GO:0030691">
    <property type="term" value="C:Noc2p-Noc3p complex"/>
    <property type="evidence" value="ECO:0007669"/>
    <property type="project" value="TreeGrafter"/>
</dbReference>
<evidence type="ECO:0000256" key="4">
    <source>
        <dbReference type="SAM" id="MobiDB-lite"/>
    </source>
</evidence>
<dbReference type="GO" id="GO:0005654">
    <property type="term" value="C:nucleoplasm"/>
    <property type="evidence" value="ECO:0007669"/>
    <property type="project" value="TreeGrafter"/>
</dbReference>
<evidence type="ECO:0000256" key="1">
    <source>
        <dbReference type="ARBA" id="ARBA00004123"/>
    </source>
</evidence>
<dbReference type="AlphaFoldDB" id="A0A540KT73"/>
<dbReference type="Proteomes" id="UP000315295">
    <property type="component" value="Unassembled WGS sequence"/>
</dbReference>
<gene>
    <name evidence="5" type="ORF">C1H46_037016</name>
</gene>
<proteinExistence type="inferred from homology"/>
<feature type="compositionally biased region" description="Basic and acidic residues" evidence="4">
    <location>
        <begin position="769"/>
        <end position="781"/>
    </location>
</feature>
<evidence type="ECO:0008006" key="7">
    <source>
        <dbReference type="Google" id="ProtNLM"/>
    </source>
</evidence>
<feature type="region of interest" description="Disordered" evidence="4">
    <location>
        <begin position="39"/>
        <end position="63"/>
    </location>
</feature>
<comment type="similarity">
    <text evidence="2">Belongs to the NOC2 family.</text>
</comment>
<dbReference type="PANTHER" id="PTHR12687:SF8">
    <property type="entry name" value="PROTEIN REBELOTE"/>
    <property type="match status" value="1"/>
</dbReference>
<dbReference type="GO" id="GO:0030690">
    <property type="term" value="C:Noc1p-Noc2p complex"/>
    <property type="evidence" value="ECO:0007669"/>
    <property type="project" value="TreeGrafter"/>
</dbReference>
<evidence type="ECO:0000313" key="6">
    <source>
        <dbReference type="Proteomes" id="UP000315295"/>
    </source>
</evidence>
<dbReference type="GO" id="GO:0005730">
    <property type="term" value="C:nucleolus"/>
    <property type="evidence" value="ECO:0007669"/>
    <property type="project" value="TreeGrafter"/>
</dbReference>
<comment type="caution">
    <text evidence="5">The sequence shown here is derived from an EMBL/GenBank/DDBJ whole genome shotgun (WGS) entry which is preliminary data.</text>
</comment>
<accession>A0A540KT73</accession>
<dbReference type="EMBL" id="VIEB01000962">
    <property type="protein sequence ID" value="TQD77435.1"/>
    <property type="molecule type" value="Genomic_DNA"/>
</dbReference>
<feature type="compositionally biased region" description="Basic and acidic residues" evidence="4">
    <location>
        <begin position="98"/>
        <end position="107"/>
    </location>
</feature>
<evidence type="ECO:0000256" key="2">
    <source>
        <dbReference type="ARBA" id="ARBA00005907"/>
    </source>
</evidence>
<dbReference type="Pfam" id="PF03715">
    <property type="entry name" value="Noc2"/>
    <property type="match status" value="1"/>
</dbReference>
<sequence length="781" mass="88665">MGKLGKKARKFSKKNLQSIVSRFSDFCLWKYVNSIVAEGGKEDGGKEQKKDAVELSNARNTEGEYIEDTPLDALFSEDENDVFGDDSDSDGYLSEESSDLHLPHGETENSQEGNLGSSGSDLSVQNREIQLELAKKMKKLDKLKEKDPDFSNFLDGYHKRSEQFRNKKASYIYCEYADEDEMSEDDMQPENVDGVNTRISKLLTSSAIDSLCQLVKEHQSVPALTSLLNGYRAACHYGAESTRVFDADSCCGIQNSETFCKILMFMLNEADNIFRELMGISSSNPKKEKSLDLSKNSKWNTLKPLIKSYLRSTLLLLNEVNESEILAFSLARIRASLTFFVAFPSLLRRLIKIAVHLWATGKGTISSLSFFIIHDVASVFRSDCFDTCFINTYKSFIGHCQFMEPVLFQHVQFLRNSFVELCSVDLQKASRKAMVSIKQLSKILKQGLLTKKKEAVKKICGWQYTNCIDLWVMFISANIPDYDLQPLLFMIIQIINGVAVLFSGPRYLPLRVKCIQWLNQLSSSSGIFIPIASLVVDILEYKIGKDVGKPGKDTNMMCSVKFPKNWLKSRNFQEQCVVSVLELLSAHFAQWSYHISFPDLATIPLVRLRKFHEITTIESFKRIVKRFIDQVEQNIEFVRKKRDEVPFSPKDQQSVESFLQLEKHSGNTPFAQYYKSIIDKATSRDLALFEKFSEAEKINKKTQKKTKRPQNDKVTEGANGKHSEKRKANASTNGGSQGKKRKQPQNDKAGANGKHSEKRKANASINGDRQGKMRREEKSES</sequence>
<keyword evidence="6" id="KW-1185">Reference proteome</keyword>
<organism evidence="5 6">
    <name type="scientific">Malus baccata</name>
    <name type="common">Siberian crab apple</name>
    <name type="synonym">Pyrus baccata</name>
    <dbReference type="NCBI Taxonomy" id="106549"/>
    <lineage>
        <taxon>Eukaryota</taxon>
        <taxon>Viridiplantae</taxon>
        <taxon>Streptophyta</taxon>
        <taxon>Embryophyta</taxon>
        <taxon>Tracheophyta</taxon>
        <taxon>Spermatophyta</taxon>
        <taxon>Magnoliopsida</taxon>
        <taxon>eudicotyledons</taxon>
        <taxon>Gunneridae</taxon>
        <taxon>Pentapetalae</taxon>
        <taxon>rosids</taxon>
        <taxon>fabids</taxon>
        <taxon>Rosales</taxon>
        <taxon>Rosaceae</taxon>
        <taxon>Amygdaloideae</taxon>
        <taxon>Maleae</taxon>
        <taxon>Malus</taxon>
    </lineage>
</organism>
<feature type="region of interest" description="Disordered" evidence="4">
    <location>
        <begin position="699"/>
        <end position="781"/>
    </location>
</feature>
<evidence type="ECO:0000256" key="3">
    <source>
        <dbReference type="ARBA" id="ARBA00023242"/>
    </source>
</evidence>
<evidence type="ECO:0000313" key="5">
    <source>
        <dbReference type="EMBL" id="TQD77435.1"/>
    </source>
</evidence>
<dbReference type="STRING" id="106549.A0A540KT73"/>
<keyword evidence="3" id="KW-0539">Nucleus</keyword>
<feature type="compositionally biased region" description="Basic and acidic residues" evidence="4">
    <location>
        <begin position="709"/>
        <end position="722"/>
    </location>
</feature>
<protein>
    <recommendedName>
        <fullName evidence="7">Nucleolar complex protein 2 homolog</fullName>
    </recommendedName>
</protein>
<dbReference type="InterPro" id="IPR005343">
    <property type="entry name" value="Noc2"/>
</dbReference>
<comment type="subcellular location">
    <subcellularLocation>
        <location evidence="1">Nucleus</location>
    </subcellularLocation>
</comment>